<keyword evidence="1" id="KW-0812">Transmembrane</keyword>
<accession>A0A342KD17</accession>
<protein>
    <submittedName>
        <fullName evidence="2">ATP synthase F0 subunit 8</fullName>
    </submittedName>
</protein>
<keyword evidence="2" id="KW-0496">Mitochondrion</keyword>
<evidence type="ECO:0000256" key="1">
    <source>
        <dbReference type="SAM" id="Phobius"/>
    </source>
</evidence>
<dbReference type="AlphaFoldDB" id="A0A342KD17"/>
<gene>
    <name evidence="2" type="primary">ATP8</name>
</gene>
<keyword evidence="1" id="KW-1133">Transmembrane helix</keyword>
<proteinExistence type="predicted"/>
<dbReference type="GeneID" id="28255494"/>
<dbReference type="RefSeq" id="YP_009262621.1">
    <property type="nucleotide sequence ID" value="NC_030537.1"/>
</dbReference>
<geneLocation type="mitochondrion" evidence="2"/>
<keyword evidence="1" id="KW-0472">Membrane</keyword>
<feature type="transmembrane region" description="Helical" evidence="1">
    <location>
        <begin position="6"/>
        <end position="27"/>
    </location>
</feature>
<dbReference type="EMBL" id="KU365324">
    <property type="protein sequence ID" value="ANI87287.1"/>
    <property type="molecule type" value="Genomic_DNA"/>
</dbReference>
<organism evidence="2">
    <name type="scientific">Elysia ornata</name>
    <name type="common">ornate elysia</name>
    <dbReference type="NCBI Taxonomy" id="305967"/>
    <lineage>
        <taxon>Eukaryota</taxon>
        <taxon>Metazoa</taxon>
        <taxon>Spiralia</taxon>
        <taxon>Lophotrochozoa</taxon>
        <taxon>Mollusca</taxon>
        <taxon>Gastropoda</taxon>
        <taxon>Heterobranchia</taxon>
        <taxon>Euthyneura</taxon>
        <taxon>Panpulmonata</taxon>
        <taxon>Sacoglossa</taxon>
        <taxon>Placobranchoidea</taxon>
        <taxon>Plakobranchidae</taxon>
        <taxon>Elysia</taxon>
    </lineage>
</organism>
<dbReference type="CTD" id="4509"/>
<sequence>MPQLSPMLGILVFALTNLAFLTLLFNVRSFFNSLPLTANKVKKTSKTFRVSS</sequence>
<evidence type="ECO:0000313" key="2">
    <source>
        <dbReference type="EMBL" id="ANI87287.1"/>
    </source>
</evidence>
<reference evidence="2" key="2">
    <citation type="journal article" date="2016" name="Mitochondrial DNA Part B Resour">
        <title>Complete mitochondrial genome sequences and phylogenetic relationship of Elysia ornata (Swainson, 1840) (Mollusca, Gastropoda, Heterobranchia, Sacoglossa).</title>
        <authorList>
            <person name="Karagozlu M.Z."/>
            <person name="Sung J.M."/>
            <person name="Lee J.H."/>
            <person name="Kwon T."/>
            <person name="Kim C.-B."/>
        </authorList>
    </citation>
    <scope>NUCLEOTIDE SEQUENCE</scope>
</reference>
<name>A0A342KD17_9GAST</name>
<reference evidence="2" key="1">
    <citation type="submission" date="2015-12" db="EMBL/GenBank/DDBJ databases">
        <authorList>
            <person name="Shamseldin A."/>
            <person name="Moawad H."/>
            <person name="Abd El-Rahim W.M."/>
            <person name="Sadowsky M.J."/>
        </authorList>
    </citation>
    <scope>NUCLEOTIDE SEQUENCE</scope>
</reference>